<keyword evidence="4" id="KW-0645">Protease</keyword>
<dbReference type="Gene3D" id="2.40.70.10">
    <property type="entry name" value="Acid Proteases"/>
    <property type="match status" value="1"/>
</dbReference>
<dbReference type="InterPro" id="IPR001969">
    <property type="entry name" value="Aspartic_peptidase_AS"/>
</dbReference>
<comment type="similarity">
    <text evidence="2">Belongs to the peptidase A1 family.</text>
</comment>
<keyword evidence="8 9" id="KW-1015">Disulfide bond</keyword>
<dbReference type="EMBL" id="JANPWB010000004">
    <property type="protein sequence ID" value="KAJ1195937.1"/>
    <property type="molecule type" value="Genomic_DNA"/>
</dbReference>
<evidence type="ECO:0000256" key="7">
    <source>
        <dbReference type="ARBA" id="ARBA00022801"/>
    </source>
</evidence>
<evidence type="ECO:0000256" key="6">
    <source>
        <dbReference type="ARBA" id="ARBA00022757"/>
    </source>
</evidence>
<evidence type="ECO:0000313" key="13">
    <source>
        <dbReference type="Proteomes" id="UP001066276"/>
    </source>
</evidence>
<feature type="disulfide bond" evidence="9">
    <location>
        <begin position="105"/>
        <end position="110"/>
    </location>
</feature>
<dbReference type="Gene3D" id="6.10.140.60">
    <property type="match status" value="1"/>
</dbReference>
<dbReference type="PANTHER" id="PTHR47966">
    <property type="entry name" value="BETA-SITE APP-CLEAVING ENZYME, ISOFORM A-RELATED"/>
    <property type="match status" value="1"/>
</dbReference>
<organism evidence="12 13">
    <name type="scientific">Pleurodeles waltl</name>
    <name type="common">Iberian ribbed newt</name>
    <dbReference type="NCBI Taxonomy" id="8319"/>
    <lineage>
        <taxon>Eukaryota</taxon>
        <taxon>Metazoa</taxon>
        <taxon>Chordata</taxon>
        <taxon>Craniata</taxon>
        <taxon>Vertebrata</taxon>
        <taxon>Euteleostomi</taxon>
        <taxon>Amphibia</taxon>
        <taxon>Batrachia</taxon>
        <taxon>Caudata</taxon>
        <taxon>Salamandroidea</taxon>
        <taxon>Salamandridae</taxon>
        <taxon>Pleurodelinae</taxon>
        <taxon>Pleurodeles</taxon>
    </lineage>
</organism>
<proteinExistence type="inferred from homology"/>
<dbReference type="InterPro" id="IPR001461">
    <property type="entry name" value="Aspartic_peptidase_A1"/>
</dbReference>
<sequence length="216" mass="23401">MRCLLLLLLGALSQALVKVPLLKHKSLRQSLKDHGLLEHITRNLRFDPGSKYVSELSVSGVSDEPLMSYMDNEYFGTVSIGTPPQEFSVVFDTGSSDFWVPSVSCSGSACTNHHRFNPQLSSTFQPTDISISIAYGAGSMTGALGYDTVQVGSLVDTHQSFAMSDTEAALFAFSHFDGILGLAYPSLSVAKTSPVFDNMWSQGLLSQDLFSVYLSP</sequence>
<feature type="domain" description="Peptidase A1" evidence="11">
    <location>
        <begin position="74"/>
        <end position="216"/>
    </location>
</feature>
<evidence type="ECO:0000259" key="11">
    <source>
        <dbReference type="PROSITE" id="PS51767"/>
    </source>
</evidence>
<keyword evidence="7" id="KW-0378">Hydrolase</keyword>
<dbReference type="AlphaFoldDB" id="A0AAV7V3N5"/>
<keyword evidence="6" id="KW-0222">Digestion</keyword>
<comment type="function">
    <text evidence="1">Shows particularly broad specificity; although bonds involving phenylalanine and leucine are preferred, many others are also cleaved to some extent.</text>
</comment>
<accession>A0AAV7V3N5</accession>
<keyword evidence="10" id="KW-0732">Signal</keyword>
<dbReference type="InterPro" id="IPR012848">
    <property type="entry name" value="Aspartic_peptidase_N"/>
</dbReference>
<dbReference type="InterPro" id="IPR021109">
    <property type="entry name" value="Peptidase_aspartic_dom_sf"/>
</dbReference>
<dbReference type="GO" id="GO:0006508">
    <property type="term" value="P:proteolysis"/>
    <property type="evidence" value="ECO:0007669"/>
    <property type="project" value="UniProtKB-KW"/>
</dbReference>
<reference evidence="12" key="1">
    <citation type="journal article" date="2022" name="bioRxiv">
        <title>Sequencing and chromosome-scale assembly of the giantPleurodeles waltlgenome.</title>
        <authorList>
            <person name="Brown T."/>
            <person name="Elewa A."/>
            <person name="Iarovenko S."/>
            <person name="Subramanian E."/>
            <person name="Araus A.J."/>
            <person name="Petzold A."/>
            <person name="Susuki M."/>
            <person name="Suzuki K.-i.T."/>
            <person name="Hayashi T."/>
            <person name="Toyoda A."/>
            <person name="Oliveira C."/>
            <person name="Osipova E."/>
            <person name="Leigh N.D."/>
            <person name="Simon A."/>
            <person name="Yun M.H."/>
        </authorList>
    </citation>
    <scope>NUCLEOTIDE SEQUENCE</scope>
    <source>
        <strain evidence="12">20211129_DDA</strain>
        <tissue evidence="12">Liver</tissue>
    </source>
</reference>
<gene>
    <name evidence="12" type="ORF">NDU88_005202</name>
</gene>
<evidence type="ECO:0000256" key="9">
    <source>
        <dbReference type="PIRSR" id="PIRSR601461-2"/>
    </source>
</evidence>
<name>A0AAV7V3N5_PLEWA</name>
<comment type="caution">
    <text evidence="12">The sequence shown here is derived from an EMBL/GenBank/DDBJ whole genome shotgun (WGS) entry which is preliminary data.</text>
</comment>
<keyword evidence="13" id="KW-1185">Reference proteome</keyword>
<evidence type="ECO:0000256" key="8">
    <source>
        <dbReference type="ARBA" id="ARBA00023157"/>
    </source>
</evidence>
<evidence type="ECO:0000256" key="2">
    <source>
        <dbReference type="ARBA" id="ARBA00007447"/>
    </source>
</evidence>
<evidence type="ECO:0000256" key="4">
    <source>
        <dbReference type="ARBA" id="ARBA00022670"/>
    </source>
</evidence>
<evidence type="ECO:0000256" key="10">
    <source>
        <dbReference type="SAM" id="SignalP"/>
    </source>
</evidence>
<evidence type="ECO:0000256" key="1">
    <source>
        <dbReference type="ARBA" id="ARBA00002318"/>
    </source>
</evidence>
<dbReference type="PROSITE" id="PS51767">
    <property type="entry name" value="PEPTIDASE_A1"/>
    <property type="match status" value="1"/>
</dbReference>
<dbReference type="Proteomes" id="UP001066276">
    <property type="component" value="Chromosome 2_2"/>
</dbReference>
<evidence type="ECO:0000256" key="5">
    <source>
        <dbReference type="ARBA" id="ARBA00022750"/>
    </source>
</evidence>
<feature type="chain" id="PRO_5043675639" description="pepsin A" evidence="10">
    <location>
        <begin position="16"/>
        <end position="216"/>
    </location>
</feature>
<dbReference type="SUPFAM" id="SSF50630">
    <property type="entry name" value="Acid proteases"/>
    <property type="match status" value="1"/>
</dbReference>
<keyword evidence="5" id="KW-0064">Aspartyl protease</keyword>
<dbReference type="GO" id="GO:0007586">
    <property type="term" value="P:digestion"/>
    <property type="evidence" value="ECO:0007669"/>
    <property type="project" value="UniProtKB-KW"/>
</dbReference>
<evidence type="ECO:0000256" key="3">
    <source>
        <dbReference type="ARBA" id="ARBA00011924"/>
    </source>
</evidence>
<dbReference type="FunFam" id="2.40.70.10:FF:000004">
    <property type="entry name" value="Pepsin A"/>
    <property type="match status" value="1"/>
</dbReference>
<protein>
    <recommendedName>
        <fullName evidence="3">pepsin A</fullName>
        <ecNumber evidence="3">3.4.23.1</ecNumber>
    </recommendedName>
</protein>
<dbReference type="Pfam" id="PF00026">
    <property type="entry name" value="Asp"/>
    <property type="match status" value="1"/>
</dbReference>
<dbReference type="GO" id="GO:0004190">
    <property type="term" value="F:aspartic-type endopeptidase activity"/>
    <property type="evidence" value="ECO:0007669"/>
    <property type="project" value="UniProtKB-KW"/>
</dbReference>
<dbReference type="PROSITE" id="PS00141">
    <property type="entry name" value="ASP_PROTEASE"/>
    <property type="match status" value="1"/>
</dbReference>
<evidence type="ECO:0000313" key="12">
    <source>
        <dbReference type="EMBL" id="KAJ1195937.1"/>
    </source>
</evidence>
<dbReference type="EC" id="3.4.23.1" evidence="3"/>
<dbReference type="InterPro" id="IPR033121">
    <property type="entry name" value="PEPTIDASE_A1"/>
</dbReference>
<feature type="signal peptide" evidence="10">
    <location>
        <begin position="1"/>
        <end position="15"/>
    </location>
</feature>
<dbReference type="Pfam" id="PF07966">
    <property type="entry name" value="A1_Propeptide"/>
    <property type="match status" value="1"/>
</dbReference>
<dbReference type="PANTHER" id="PTHR47966:SF22">
    <property type="entry name" value="PEPSIN A-3-RELATED"/>
    <property type="match status" value="1"/>
</dbReference>